<reference evidence="6 7" key="1">
    <citation type="journal article" date="2023" name="Sci. Data">
        <title>Genome assembly of the Korean intertidal mud-creeper Batillaria attramentaria.</title>
        <authorList>
            <person name="Patra A.K."/>
            <person name="Ho P.T."/>
            <person name="Jun S."/>
            <person name="Lee S.J."/>
            <person name="Kim Y."/>
            <person name="Won Y.J."/>
        </authorList>
    </citation>
    <scope>NUCLEOTIDE SEQUENCE [LARGE SCALE GENOMIC DNA]</scope>
    <source>
        <strain evidence="6">Wonlab-2016</strain>
    </source>
</reference>
<evidence type="ECO:0000256" key="4">
    <source>
        <dbReference type="ARBA" id="ARBA00023242"/>
    </source>
</evidence>
<dbReference type="AlphaFoldDB" id="A0ABD0JZZ0"/>
<comment type="similarity">
    <text evidence="2">Belongs to the ashwin family.</text>
</comment>
<evidence type="ECO:0000256" key="2">
    <source>
        <dbReference type="ARBA" id="ARBA00007855"/>
    </source>
</evidence>
<dbReference type="PANTHER" id="PTHR28359:SF1">
    <property type="entry name" value="ASHWIN"/>
    <property type="match status" value="1"/>
</dbReference>
<protein>
    <recommendedName>
        <fullName evidence="3">Ashwin</fullName>
    </recommendedName>
</protein>
<accession>A0ABD0JZZ0</accession>
<evidence type="ECO:0000256" key="1">
    <source>
        <dbReference type="ARBA" id="ARBA00004123"/>
    </source>
</evidence>
<gene>
    <name evidence="6" type="ORF">BaRGS_00028560</name>
</gene>
<dbReference type="GO" id="GO:0005634">
    <property type="term" value="C:nucleus"/>
    <property type="evidence" value="ECO:0007669"/>
    <property type="project" value="UniProtKB-SubCell"/>
</dbReference>
<evidence type="ECO:0000313" key="6">
    <source>
        <dbReference type="EMBL" id="KAK7480175.1"/>
    </source>
</evidence>
<comment type="caution">
    <text evidence="6">The sequence shown here is derived from an EMBL/GenBank/DDBJ whole genome shotgun (WGS) entry which is preliminary data.</text>
</comment>
<keyword evidence="4" id="KW-0539">Nucleus</keyword>
<dbReference type="InterPro" id="IPR024887">
    <property type="entry name" value="Ashwin"/>
</dbReference>
<name>A0ABD0JZZ0_9CAEN</name>
<feature type="compositionally biased region" description="Basic residues" evidence="5">
    <location>
        <begin position="81"/>
        <end position="90"/>
    </location>
</feature>
<dbReference type="Pfam" id="PF15323">
    <property type="entry name" value="Ashwin"/>
    <property type="match status" value="1"/>
</dbReference>
<dbReference type="PANTHER" id="PTHR28359">
    <property type="entry name" value="ASHWIN"/>
    <property type="match status" value="1"/>
</dbReference>
<dbReference type="EMBL" id="JACVVK020000286">
    <property type="protein sequence ID" value="KAK7480175.1"/>
    <property type="molecule type" value="Genomic_DNA"/>
</dbReference>
<comment type="subcellular location">
    <subcellularLocation>
        <location evidence="1">Nucleus</location>
    </subcellularLocation>
</comment>
<keyword evidence="7" id="KW-1185">Reference proteome</keyword>
<organism evidence="6 7">
    <name type="scientific">Batillaria attramentaria</name>
    <dbReference type="NCBI Taxonomy" id="370345"/>
    <lineage>
        <taxon>Eukaryota</taxon>
        <taxon>Metazoa</taxon>
        <taxon>Spiralia</taxon>
        <taxon>Lophotrochozoa</taxon>
        <taxon>Mollusca</taxon>
        <taxon>Gastropoda</taxon>
        <taxon>Caenogastropoda</taxon>
        <taxon>Sorbeoconcha</taxon>
        <taxon>Cerithioidea</taxon>
        <taxon>Batillariidae</taxon>
        <taxon>Batillaria</taxon>
    </lineage>
</organism>
<evidence type="ECO:0000313" key="7">
    <source>
        <dbReference type="Proteomes" id="UP001519460"/>
    </source>
</evidence>
<sequence>MAAPMESDTTTAIPKIDWLYPELLSKEGLIEILSQRFVKLPDDLEATTKDSLLELYYRYIIPRPQRQYRLNRRGREMTRKQVIRAKKRKATERDTSEPASKYELKSI</sequence>
<evidence type="ECO:0000256" key="3">
    <source>
        <dbReference type="ARBA" id="ARBA00015134"/>
    </source>
</evidence>
<evidence type="ECO:0000256" key="5">
    <source>
        <dbReference type="SAM" id="MobiDB-lite"/>
    </source>
</evidence>
<feature type="region of interest" description="Disordered" evidence="5">
    <location>
        <begin position="71"/>
        <end position="107"/>
    </location>
</feature>
<dbReference type="Proteomes" id="UP001519460">
    <property type="component" value="Unassembled WGS sequence"/>
</dbReference>
<feature type="compositionally biased region" description="Basic and acidic residues" evidence="5">
    <location>
        <begin position="91"/>
        <end position="107"/>
    </location>
</feature>
<proteinExistence type="inferred from homology"/>